<name>A0A1X9T408_9BACL</name>
<evidence type="ECO:0000313" key="2">
    <source>
        <dbReference type="Proteomes" id="UP000078148"/>
    </source>
</evidence>
<keyword evidence="2" id="KW-1185">Reference proteome</keyword>
<protein>
    <submittedName>
        <fullName evidence="1">Uncharacterized protein</fullName>
    </submittedName>
</protein>
<sequence>MVYHIQNNQEIHAFVIGKKSQPGAFYDKFDQSFCQLDIEESCLFFTKEEAEQELVSYGSFAEELILIPICCVYAGSAFMHATYQNPSCWDVIMEEWLTGFDNKYVYGF</sequence>
<organism evidence="1 2">
    <name type="scientific">Paenibacillus bovis</name>
    <dbReference type="NCBI Taxonomy" id="1616788"/>
    <lineage>
        <taxon>Bacteria</taxon>
        <taxon>Bacillati</taxon>
        <taxon>Bacillota</taxon>
        <taxon>Bacilli</taxon>
        <taxon>Bacillales</taxon>
        <taxon>Paenibacillaceae</taxon>
        <taxon>Paenibacillus</taxon>
    </lineage>
</organism>
<dbReference type="AlphaFoldDB" id="A0A1X9T408"/>
<dbReference type="KEGG" id="pbv:AR543_p0107"/>
<proteinExistence type="predicted"/>
<dbReference type="Proteomes" id="UP000078148">
    <property type="component" value="Plasmid unnamed1"/>
</dbReference>
<accession>A0A1X9T408</accession>
<reference evidence="1 2" key="1">
    <citation type="journal article" date="2016" name="Int. J. Syst. Evol. Microbiol.">
        <title>Paenibacillus damxungensis sp. nov., isolated from raw yak (Bos grunniens) milk.</title>
        <authorList>
            <person name="Wu Z."/>
            <person name="Gao C."/>
            <person name="Han J."/>
            <person name="Liu Z."/>
        </authorList>
    </citation>
    <scope>NUCLEOTIDE SEQUENCE [LARGE SCALE GENOMIC DNA]</scope>
    <source>
        <strain evidence="1 2">BD3526</strain>
        <plasmid evidence="1 2">unnamed1</plasmid>
    </source>
</reference>
<dbReference type="EMBL" id="CP021170">
    <property type="protein sequence ID" value="ARR10715.1"/>
    <property type="molecule type" value="Genomic_DNA"/>
</dbReference>
<gene>
    <name evidence="1" type="ORF">AR543_p0107</name>
</gene>
<geneLocation type="plasmid" evidence="1 2">
    <name>unnamed1</name>
</geneLocation>
<evidence type="ECO:0000313" key="1">
    <source>
        <dbReference type="EMBL" id="ARR10715.1"/>
    </source>
</evidence>
<keyword evidence="1" id="KW-0614">Plasmid</keyword>